<dbReference type="EMBL" id="JBFSSG010000202">
    <property type="protein sequence ID" value="MEZ8724712.1"/>
    <property type="molecule type" value="Genomic_DNA"/>
</dbReference>
<keyword evidence="1" id="KW-0175">Coiled coil</keyword>
<protein>
    <submittedName>
        <fullName evidence="2">Plasmid recombination protein</fullName>
    </submittedName>
</protein>
<reference evidence="2 3" key="1">
    <citation type="journal article" date="2024" name="ISME J.">
        <title>Tailless and filamentous prophages are predominant in marine Vibrio.</title>
        <authorList>
            <person name="Steensen K."/>
            <person name="Seneca J."/>
            <person name="Bartlau N."/>
            <person name="Yu X.A."/>
            <person name="Hussain F.A."/>
            <person name="Polz M.F."/>
        </authorList>
    </citation>
    <scope>NUCLEOTIDE SEQUENCE [LARGE SCALE GENOMIC DNA]</scope>
    <source>
        <strain evidence="2 3">10N.239.312.F12</strain>
    </source>
</reference>
<organism evidence="2 3">
    <name type="scientific">Vibrio pomeroyi</name>
    <dbReference type="NCBI Taxonomy" id="198832"/>
    <lineage>
        <taxon>Bacteria</taxon>
        <taxon>Pseudomonadati</taxon>
        <taxon>Pseudomonadota</taxon>
        <taxon>Gammaproteobacteria</taxon>
        <taxon>Vibrionales</taxon>
        <taxon>Vibrionaceae</taxon>
        <taxon>Vibrio</taxon>
    </lineage>
</organism>
<gene>
    <name evidence="2" type="ORF">AB6D66_27155</name>
</gene>
<dbReference type="Pfam" id="PF01076">
    <property type="entry name" value="Mob_Pre"/>
    <property type="match status" value="1"/>
</dbReference>
<proteinExistence type="predicted"/>
<dbReference type="Gene3D" id="3.30.930.30">
    <property type="match status" value="1"/>
</dbReference>
<accession>A0ABV4N5J1</accession>
<dbReference type="InterPro" id="IPR001668">
    <property type="entry name" value="Mob_Pre"/>
</dbReference>
<name>A0ABV4N5J1_9VIBR</name>
<dbReference type="RefSeq" id="WP_372127160.1">
    <property type="nucleotide sequence ID" value="NZ_JBFSSG010000202.1"/>
</dbReference>
<evidence type="ECO:0000313" key="3">
    <source>
        <dbReference type="Proteomes" id="UP001570071"/>
    </source>
</evidence>
<comment type="caution">
    <text evidence="2">The sequence shown here is derived from an EMBL/GenBank/DDBJ whole genome shotgun (WGS) entry which is preliminary data.</text>
</comment>
<dbReference type="Proteomes" id="UP001570071">
    <property type="component" value="Unassembled WGS sequence"/>
</dbReference>
<evidence type="ECO:0000256" key="1">
    <source>
        <dbReference type="SAM" id="Coils"/>
    </source>
</evidence>
<dbReference type="CDD" id="cd17242">
    <property type="entry name" value="MobM_relaxase"/>
    <property type="match status" value="1"/>
</dbReference>
<evidence type="ECO:0000313" key="2">
    <source>
        <dbReference type="EMBL" id="MEZ8724712.1"/>
    </source>
</evidence>
<feature type="coiled-coil region" evidence="1">
    <location>
        <begin position="206"/>
        <end position="281"/>
    </location>
</feature>
<sequence length="308" mass="36208">MYQFYHFDTYSLNSTKNRRSLYAVCQEFMRDPTAIPHVEKPLTPIIRYGIDFYEAERTIRERVAKARDKKGRKIRKDALVCVSSVVSFPKSLQEENPELYEDWVQRNIEYFRFKHGNNFLSCIEHLDEENPHLHVGIAIADTAELGGASIDAIHRPLRKKNQEKGMKAKSLAYVQACREEQDDYYNNVSIFYGLQRTGPGRKRLKRKEYMTAKREAELLAETLRANEQKEANLTVKEEKLAVAEDRVIKNAKYIMGQRENLKQLEKSVNQTSEDILKFENNYLRELDKSNPRKVKDFYNKRVSELKNK</sequence>
<keyword evidence="3" id="KW-1185">Reference proteome</keyword>
<feature type="non-terminal residue" evidence="2">
    <location>
        <position position="308"/>
    </location>
</feature>